<dbReference type="Proteomes" id="UP000436692">
    <property type="component" value="Unassembled WGS sequence"/>
</dbReference>
<proteinExistence type="predicted"/>
<protein>
    <submittedName>
        <fullName evidence="2">Steroid delta-isomerase</fullName>
    </submittedName>
</protein>
<dbReference type="PIRSF" id="PIRSF030561">
    <property type="entry name" value="UCP030561"/>
    <property type="match status" value="1"/>
</dbReference>
<reference evidence="2 3" key="1">
    <citation type="submission" date="2019-12" db="EMBL/GenBank/DDBJ databases">
        <title>Whole-genome sequencing of Allorhizobium vitis.</title>
        <authorList>
            <person name="Gan H.M."/>
            <person name="Szegedi E."/>
            <person name="Burr T."/>
            <person name="Savka M.A."/>
        </authorList>
    </citation>
    <scope>NUCLEOTIDE SEQUENCE [LARGE SCALE GENOMIC DNA]</scope>
    <source>
        <strain evidence="2 3">CG989</strain>
    </source>
</reference>
<dbReference type="SUPFAM" id="SSF54427">
    <property type="entry name" value="NTF2-like"/>
    <property type="match status" value="1"/>
</dbReference>
<dbReference type="InterPro" id="IPR032710">
    <property type="entry name" value="NTF2-like_dom_sf"/>
</dbReference>
<dbReference type="InterPro" id="IPR008317">
    <property type="entry name" value="UCP030561"/>
</dbReference>
<dbReference type="Gene3D" id="3.10.450.50">
    <property type="match status" value="1"/>
</dbReference>
<organism evidence="2 3">
    <name type="scientific">Agrobacterium vitis</name>
    <name type="common">Rhizobium vitis</name>
    <dbReference type="NCBI Taxonomy" id="373"/>
    <lineage>
        <taxon>Bacteria</taxon>
        <taxon>Pseudomonadati</taxon>
        <taxon>Pseudomonadota</taxon>
        <taxon>Alphaproteobacteria</taxon>
        <taxon>Hyphomicrobiales</taxon>
        <taxon>Rhizobiaceae</taxon>
        <taxon>Rhizobium/Agrobacterium group</taxon>
        <taxon>Agrobacterium</taxon>
    </lineage>
</organism>
<dbReference type="InterPro" id="IPR037401">
    <property type="entry name" value="SnoaL-like"/>
</dbReference>
<name>A0AAE4WC08_AGRVI</name>
<sequence>MQLEAYNARDIESFMQWWAEDCRYYAFPDTLLANGTDAIRERHVERFQEPDLHGTLLHRLSVGNMVIDHETVRRTFPEGLGEIDVVCIYEVENGKIAKAWFKIGDKRLLDR</sequence>
<comment type="caution">
    <text evidence="2">The sequence shown here is derived from an EMBL/GenBank/DDBJ whole genome shotgun (WGS) entry which is preliminary data.</text>
</comment>
<dbReference type="AlphaFoldDB" id="A0AAE4WC08"/>
<dbReference type="Pfam" id="PF12680">
    <property type="entry name" value="SnoaL_2"/>
    <property type="match status" value="1"/>
</dbReference>
<evidence type="ECO:0000259" key="1">
    <source>
        <dbReference type="Pfam" id="PF12680"/>
    </source>
</evidence>
<gene>
    <name evidence="2" type="ORF">GOZ95_09535</name>
</gene>
<feature type="domain" description="SnoaL-like" evidence="1">
    <location>
        <begin position="3"/>
        <end position="98"/>
    </location>
</feature>
<evidence type="ECO:0000313" key="2">
    <source>
        <dbReference type="EMBL" id="MUZ57693.1"/>
    </source>
</evidence>
<accession>A0AAE4WC08</accession>
<dbReference type="EMBL" id="WPHM01000004">
    <property type="protein sequence ID" value="MUZ57693.1"/>
    <property type="molecule type" value="Genomic_DNA"/>
</dbReference>
<evidence type="ECO:0000313" key="3">
    <source>
        <dbReference type="Proteomes" id="UP000436692"/>
    </source>
</evidence>